<evidence type="ECO:0000256" key="6">
    <source>
        <dbReference type="ARBA" id="ARBA00022842"/>
    </source>
</evidence>
<sequence>MKPTRLFVEKKPGYRLEADHLKQTINDVLKIDTKACRHILVYDVYQCDENTLELAKQSVFQEQVIDTLSLTLDTDGYSVIAYEALDGQYDQRSDSAMQCIKLLNPHTQVIVKSGIVVLVDAMDQHQLNTIKSYLINPVEMKEKDLSVMNLTKNVDVKPLESLSGFIAMDEPKLHDFYNDFGFAMTFDDLKYIQDHFKSCDRDPSETEIKVLDTYWSDHCRHTTFNTNLETITFEDFDLKDAIEASFNAYVEDRIKLNRAHKPLTLMDIATVNARLAKHEGDTTIEESDEVNACSIIIDVDLKGANEKWLLMFKNETHNHPTEIEPYGGASTCIGGAIRDPLSGRAYVYQAMRISGCGDVLDPIEKTLPNKLPQSLIAKRATDGYSSYGNQIGLTTTYVHEIYHPSYVAKHLECGAVVGAVKQSDVIRLEPTPGDVVILLGGKTGRDGIGGATGSSVAHKESSLTQSAAEVQKGNALEERKIQRLFRDPEVTKIIKRCNDFGAGGVSVAIGELADGLDIQLDQVRLKYEGLNPTEIAISESQERMAVVVSNTDADAFIQKASMENLEAYIVATVTNTNRLIMRYHGEEVVNLDRDFLNSSGVTQRKPVHIAPKQNPNPFGPLCKLEKQSLLDLAGSLNYGSQKGLIERFDGSIGATTVLMPLAGKYQTTQNCASVQKIPVLDGQTRTCSMLSYGFIPEISDYSPYLGGQYAIVESVAKSVAQGGDPSKIYLSLQEYFAKPGDDPQKWGNVFQALLGAYEAQSGLGLCAIGGKDSMSGTYQDLDVVDTLISFACSPQQVDTIISSALKKTNSYLYLVPTSTHDNHTVDFKAQGETFKTVHELIKAQTILSCSSVDRGNVFIQVLNMALGNRVGVTLNAKEHMLLNRLSGSLIVESKSPLDIQSWVLIGTTQDSQDFIINDLTLSLDELQEAHLGALDALYPVHRKTYDHESLFHPVSTQDTYKPNTPTQDVHVVIPVFPGNNCEYDMARAFNEQGASTEFVIFRNQSETAIQKSIEALEQAIKRSHIIAIPGGFSSGDEPDGSAKFIVNVLKNERIKKAITQHLDQKRLIIGICNGFQALIKSGLIPYGNIRDVQEDGITLFRNDCQHHVSKLVNTCVSSNKSPWLKDCGLGSIHTLPISHGEGKITGNPEVIKSCIDQGLVAFQYCDLNAMVRMDEAYNPNGSQYAIEGMVSHCGLVLGKMAHSERVSTHTFVDQDIEAQSIFRNGVNYFKEEQA</sequence>
<dbReference type="Gene3D" id="3.30.1330.10">
    <property type="entry name" value="PurM-like, N-terminal domain"/>
    <property type="match status" value="2"/>
</dbReference>
<dbReference type="EMBL" id="CP013213">
    <property type="protein sequence ID" value="AMC93879.1"/>
    <property type="molecule type" value="Genomic_DNA"/>
</dbReference>
<dbReference type="SUPFAM" id="SSF55326">
    <property type="entry name" value="PurM N-terminal domain-like"/>
    <property type="match status" value="2"/>
</dbReference>
<dbReference type="InterPro" id="IPR036676">
    <property type="entry name" value="PurM-like_C_sf"/>
</dbReference>
<organism evidence="9 10">
    <name type="scientific">Erysipelothrix larvae</name>
    <dbReference type="NCBI Taxonomy" id="1514105"/>
    <lineage>
        <taxon>Bacteria</taxon>
        <taxon>Bacillati</taxon>
        <taxon>Bacillota</taxon>
        <taxon>Erysipelotrichia</taxon>
        <taxon>Erysipelotrichales</taxon>
        <taxon>Erysipelotrichaceae</taxon>
        <taxon>Erysipelothrix</taxon>
    </lineage>
</organism>
<dbReference type="InterPro" id="IPR010918">
    <property type="entry name" value="PurM-like_C_dom"/>
</dbReference>
<dbReference type="InterPro" id="IPR036921">
    <property type="entry name" value="PurM-like_N_sf"/>
</dbReference>
<dbReference type="SUPFAM" id="SSF52317">
    <property type="entry name" value="Class I glutamine amidotransferase-like"/>
    <property type="match status" value="1"/>
</dbReference>
<keyword evidence="4" id="KW-0658">Purine biosynthesis</keyword>
<protein>
    <submittedName>
        <fullName evidence="9">Uncharacterized protein</fullName>
    </submittedName>
</protein>
<dbReference type="RefSeq" id="WP_067633087.1">
    <property type="nucleotide sequence ID" value="NZ_CP013213.1"/>
</dbReference>
<evidence type="ECO:0000256" key="1">
    <source>
        <dbReference type="ARBA" id="ARBA00022598"/>
    </source>
</evidence>
<name>A0A0X8H0K4_9FIRM</name>
<evidence type="ECO:0000313" key="10">
    <source>
        <dbReference type="Proteomes" id="UP000063781"/>
    </source>
</evidence>
<reference evidence="9 10" key="1">
    <citation type="submission" date="2015-10" db="EMBL/GenBank/DDBJ databases">
        <title>Erysipelothrix larvae sp. LV19 isolated from the larval gut of the rhinoceros beetle, Trypoxylus dichotomus.</title>
        <authorList>
            <person name="Lim S."/>
            <person name="Kim B.-C."/>
        </authorList>
    </citation>
    <scope>NUCLEOTIDE SEQUENCE [LARGE SCALE GENOMIC DNA]</scope>
    <source>
        <strain evidence="9 10">LV19</strain>
    </source>
</reference>
<dbReference type="Pfam" id="PF02769">
    <property type="entry name" value="AIRS_C"/>
    <property type="match status" value="1"/>
</dbReference>
<dbReference type="FunFam" id="3.30.1330.10:FF:000013">
    <property type="entry name" value="Phosphoribosylformylglycinamidine synthase"/>
    <property type="match status" value="1"/>
</dbReference>
<feature type="domain" description="PurM-like C-terminal" evidence="7">
    <location>
        <begin position="432"/>
        <end position="582"/>
    </location>
</feature>
<dbReference type="NCBIfam" id="TIGR01857">
    <property type="entry name" value="FGAM-synthase"/>
    <property type="match status" value="1"/>
</dbReference>
<evidence type="ECO:0000259" key="7">
    <source>
        <dbReference type="Pfam" id="PF02769"/>
    </source>
</evidence>
<dbReference type="Pfam" id="PF13507">
    <property type="entry name" value="GATase_5"/>
    <property type="match status" value="1"/>
</dbReference>
<dbReference type="SUPFAM" id="SSF56042">
    <property type="entry name" value="PurM C-terminal domain-like"/>
    <property type="match status" value="2"/>
</dbReference>
<keyword evidence="2" id="KW-0479">Metal-binding</keyword>
<dbReference type="GO" id="GO:0046872">
    <property type="term" value="F:metal ion binding"/>
    <property type="evidence" value="ECO:0007669"/>
    <property type="project" value="UniProtKB-KW"/>
</dbReference>
<dbReference type="Pfam" id="PF18072">
    <property type="entry name" value="FGAR-AT_linker"/>
    <property type="match status" value="1"/>
</dbReference>
<dbReference type="PANTHER" id="PTHR10099">
    <property type="entry name" value="PHOSPHORIBOSYLFORMYLGLYCINAMIDINE SYNTHASE"/>
    <property type="match status" value="1"/>
</dbReference>
<accession>A0A0X8H0K4</accession>
<dbReference type="GO" id="GO:0005524">
    <property type="term" value="F:ATP binding"/>
    <property type="evidence" value="ECO:0007669"/>
    <property type="project" value="UniProtKB-KW"/>
</dbReference>
<dbReference type="InterPro" id="IPR010141">
    <property type="entry name" value="FGAM_synthase"/>
</dbReference>
<dbReference type="CDD" id="cd02203">
    <property type="entry name" value="PurL_repeat1"/>
    <property type="match status" value="1"/>
</dbReference>
<dbReference type="CDD" id="cd02204">
    <property type="entry name" value="PurL_repeat2"/>
    <property type="match status" value="1"/>
</dbReference>
<keyword evidence="6" id="KW-0460">Magnesium</keyword>
<dbReference type="GO" id="GO:0005737">
    <property type="term" value="C:cytoplasm"/>
    <property type="evidence" value="ECO:0007669"/>
    <property type="project" value="TreeGrafter"/>
</dbReference>
<evidence type="ECO:0000256" key="5">
    <source>
        <dbReference type="ARBA" id="ARBA00022840"/>
    </source>
</evidence>
<keyword evidence="3" id="KW-0547">Nucleotide-binding</keyword>
<dbReference type="AlphaFoldDB" id="A0A0X8H0K4"/>
<evidence type="ECO:0000256" key="2">
    <source>
        <dbReference type="ARBA" id="ARBA00022723"/>
    </source>
</evidence>
<dbReference type="Proteomes" id="UP000063781">
    <property type="component" value="Chromosome"/>
</dbReference>
<feature type="domain" description="Phosphoribosylformylglycinamidine synthase linker" evidence="8">
    <location>
        <begin position="179"/>
        <end position="221"/>
    </location>
</feature>
<dbReference type="InterPro" id="IPR041609">
    <property type="entry name" value="PurL_linker"/>
</dbReference>
<dbReference type="InterPro" id="IPR029062">
    <property type="entry name" value="Class_I_gatase-like"/>
</dbReference>
<evidence type="ECO:0000313" key="9">
    <source>
        <dbReference type="EMBL" id="AMC93879.1"/>
    </source>
</evidence>
<dbReference type="PANTHER" id="PTHR10099:SF1">
    <property type="entry name" value="PHOSPHORIBOSYLFORMYLGLYCINAMIDINE SYNTHASE"/>
    <property type="match status" value="1"/>
</dbReference>
<evidence type="ECO:0000256" key="3">
    <source>
        <dbReference type="ARBA" id="ARBA00022741"/>
    </source>
</evidence>
<keyword evidence="5" id="KW-0067">ATP-binding</keyword>
<proteinExistence type="predicted"/>
<dbReference type="PROSITE" id="PS51273">
    <property type="entry name" value="GATASE_TYPE_1"/>
    <property type="match status" value="1"/>
</dbReference>
<keyword evidence="1" id="KW-0436">Ligase</keyword>
<dbReference type="Gene3D" id="3.40.50.880">
    <property type="match status" value="1"/>
</dbReference>
<dbReference type="OrthoDB" id="9804441at2"/>
<dbReference type="GO" id="GO:0006164">
    <property type="term" value="P:purine nucleotide biosynthetic process"/>
    <property type="evidence" value="ECO:0007669"/>
    <property type="project" value="UniProtKB-KW"/>
</dbReference>
<dbReference type="STRING" id="1514105.AOC36_07745"/>
<dbReference type="GO" id="GO:0004642">
    <property type="term" value="F:phosphoribosylformylglycinamidine synthase activity"/>
    <property type="evidence" value="ECO:0007669"/>
    <property type="project" value="TreeGrafter"/>
</dbReference>
<keyword evidence="10" id="KW-1185">Reference proteome</keyword>
<dbReference type="Gene3D" id="3.90.650.10">
    <property type="entry name" value="PurM-like C-terminal domain"/>
    <property type="match status" value="1"/>
</dbReference>
<evidence type="ECO:0000256" key="4">
    <source>
        <dbReference type="ARBA" id="ARBA00022755"/>
    </source>
</evidence>
<dbReference type="SMART" id="SM01211">
    <property type="entry name" value="GATase_5"/>
    <property type="match status" value="1"/>
</dbReference>
<evidence type="ECO:0000259" key="8">
    <source>
        <dbReference type="Pfam" id="PF18072"/>
    </source>
</evidence>
<dbReference type="KEGG" id="erl:AOC36_07745"/>
<gene>
    <name evidence="9" type="ORF">AOC36_07745</name>
</gene>